<reference evidence="1 2" key="1">
    <citation type="journal article" date="2022" name="Hortic Res">
        <title>A haplotype resolved chromosomal level avocado genome allows analysis of novel avocado genes.</title>
        <authorList>
            <person name="Nath O."/>
            <person name="Fletcher S.J."/>
            <person name="Hayward A."/>
            <person name="Shaw L.M."/>
            <person name="Masouleh A.K."/>
            <person name="Furtado A."/>
            <person name="Henry R.J."/>
            <person name="Mitter N."/>
        </authorList>
    </citation>
    <scope>NUCLEOTIDE SEQUENCE [LARGE SCALE GENOMIC DNA]</scope>
    <source>
        <strain evidence="2">cv. Hass</strain>
    </source>
</reference>
<gene>
    <name evidence="1" type="ORF">MRB53_009483</name>
</gene>
<sequence>MEGKDNWCFENKASNTSSIVLIVSNWTISWAFIAKHFSGVLAESHTLLLPLAMPRHPKMVPATLRCFKLNLDASTMGNLRMAGVGAVICAFNEVVVISFPEPLGIRASSIKSITWPFSAEVRVEDLDCFLPLFEGSRHCHSTKGGRGFHLHTTTLPLLINPIAAVVPASLSLKKGSKLKADLLQTRRRCCWRRKQRREMRETQDLALNNSFIDKPSDKELTLTQFRSCIPCTGSGFDSDKEIHKSSIVEPHSGSPLEREITLSVLPKVAALADDFGCNTRRSITDLPSALVSEILQFLDAKELAIVSCVSTLLHKLASDHHGWKEFYCERWGLPLGAICPASGVPDEKSWKDLFVERDFRSKAFMGRYSVEVLYGHTEAVRSVFLLSPMNLIFTAGYDSVIRMWDMEEGLCIASSRPLGCTIRAIVADAKLLVAGGTDAFLQCWKVTEGFPRLFDIAGTLNQSNEFKLWGHEGPVSCLSLDSARIYSGSWDMSVRVWDRARLKCLNVLRHRDWVWSVAPRGQTVASTAGGDVYIWDVESGTQMEVIQNAHVGNAYSLARSYTGDLLFTGGEDGTIHMFDVASQSNFDDIKLAATWLPHTGSVNSLAFEFPWLVSSSSDGRLALIDVRKLLRSSRRTSSRHHVKAKRSAPVNVEPPQRMLHGYGCNLFSVDIGADRIVCGGEEGVVRIWNFSKALEIEQRIRALKGIRLENRMRRRKIQLEMSSKNRPGDQCSVAAKRNQMHGDRNRVWRGRRNMSEKQKA</sequence>
<dbReference type="Proteomes" id="UP001234297">
    <property type="component" value="Chromosome 3"/>
</dbReference>
<proteinExistence type="predicted"/>
<dbReference type="EMBL" id="CM056811">
    <property type="protein sequence ID" value="KAJ8635216.1"/>
    <property type="molecule type" value="Genomic_DNA"/>
</dbReference>
<organism evidence="1 2">
    <name type="scientific">Persea americana</name>
    <name type="common">Avocado</name>
    <dbReference type="NCBI Taxonomy" id="3435"/>
    <lineage>
        <taxon>Eukaryota</taxon>
        <taxon>Viridiplantae</taxon>
        <taxon>Streptophyta</taxon>
        <taxon>Embryophyta</taxon>
        <taxon>Tracheophyta</taxon>
        <taxon>Spermatophyta</taxon>
        <taxon>Magnoliopsida</taxon>
        <taxon>Magnoliidae</taxon>
        <taxon>Laurales</taxon>
        <taxon>Lauraceae</taxon>
        <taxon>Persea</taxon>
    </lineage>
</organism>
<accession>A0ACC2LP17</accession>
<protein>
    <submittedName>
        <fullName evidence="1">Uncharacterized protein</fullName>
    </submittedName>
</protein>
<evidence type="ECO:0000313" key="2">
    <source>
        <dbReference type="Proteomes" id="UP001234297"/>
    </source>
</evidence>
<evidence type="ECO:0000313" key="1">
    <source>
        <dbReference type="EMBL" id="KAJ8635216.1"/>
    </source>
</evidence>
<comment type="caution">
    <text evidence="1">The sequence shown here is derived from an EMBL/GenBank/DDBJ whole genome shotgun (WGS) entry which is preliminary data.</text>
</comment>
<name>A0ACC2LP17_PERAE</name>
<keyword evidence="2" id="KW-1185">Reference proteome</keyword>